<organism evidence="1">
    <name type="scientific">marine sediment metagenome</name>
    <dbReference type="NCBI Taxonomy" id="412755"/>
    <lineage>
        <taxon>unclassified sequences</taxon>
        <taxon>metagenomes</taxon>
        <taxon>ecological metagenomes</taxon>
    </lineage>
</organism>
<comment type="caution">
    <text evidence="1">The sequence shown here is derived from an EMBL/GenBank/DDBJ whole genome shotgun (WGS) entry which is preliminary data.</text>
</comment>
<evidence type="ECO:0000313" key="1">
    <source>
        <dbReference type="EMBL" id="KKN66610.1"/>
    </source>
</evidence>
<proteinExistence type="predicted"/>
<accession>A0A0F9SCL1</accession>
<dbReference type="AlphaFoldDB" id="A0A0F9SCL1"/>
<reference evidence="1" key="1">
    <citation type="journal article" date="2015" name="Nature">
        <title>Complex archaea that bridge the gap between prokaryotes and eukaryotes.</title>
        <authorList>
            <person name="Spang A."/>
            <person name="Saw J.H."/>
            <person name="Jorgensen S.L."/>
            <person name="Zaremba-Niedzwiedzka K."/>
            <person name="Martijn J."/>
            <person name="Lind A.E."/>
            <person name="van Eijk R."/>
            <person name="Schleper C."/>
            <person name="Guy L."/>
            <person name="Ettema T.J."/>
        </authorList>
    </citation>
    <scope>NUCLEOTIDE SEQUENCE</scope>
</reference>
<dbReference type="EMBL" id="LAZR01000495">
    <property type="protein sequence ID" value="KKN66610.1"/>
    <property type="molecule type" value="Genomic_DNA"/>
</dbReference>
<sequence length="67" mass="7361">MDVLNTLSTYQKTGTTITDGGVKLIIKNSKQIFWNDKFVLLELGDHKLLVKTNELNAAIQNAINSGA</sequence>
<gene>
    <name evidence="1" type="ORF">LCGC14_0469450</name>
</gene>
<protein>
    <submittedName>
        <fullName evidence="1">Uncharacterized protein</fullName>
    </submittedName>
</protein>
<name>A0A0F9SCL1_9ZZZZ</name>